<protein>
    <submittedName>
        <fullName evidence="3">Lysophospholipase L1</fullName>
    </submittedName>
</protein>
<dbReference type="PANTHER" id="PTHR43784:SF2">
    <property type="entry name" value="GDSL-LIKE LIPASE_ACYLHYDROLASE, PUTATIVE (AFU_ORTHOLOGUE AFUA_2G00820)-RELATED"/>
    <property type="match status" value="1"/>
</dbReference>
<gene>
    <name evidence="3" type="ORF">SAMN04515671_0374</name>
</gene>
<proteinExistence type="predicted"/>
<dbReference type="Pfam" id="PF13472">
    <property type="entry name" value="Lipase_GDSL_2"/>
    <property type="match status" value="1"/>
</dbReference>
<dbReference type="Proteomes" id="UP000198741">
    <property type="component" value="Chromosome I"/>
</dbReference>
<dbReference type="AlphaFoldDB" id="A0A1H0I6I9"/>
<dbReference type="RefSeq" id="WP_090474285.1">
    <property type="nucleotide sequence ID" value="NZ_LT629710.1"/>
</dbReference>
<feature type="domain" description="SGNH hydrolase-type esterase" evidence="2">
    <location>
        <begin position="15"/>
        <end position="194"/>
    </location>
</feature>
<dbReference type="CDD" id="cd01832">
    <property type="entry name" value="SGNH_hydrolase_like_1"/>
    <property type="match status" value="1"/>
</dbReference>
<dbReference type="EMBL" id="LT629710">
    <property type="protein sequence ID" value="SDO26820.1"/>
    <property type="molecule type" value="Genomic_DNA"/>
</dbReference>
<feature type="region of interest" description="Disordered" evidence="1">
    <location>
        <begin position="245"/>
        <end position="264"/>
    </location>
</feature>
<dbReference type="InterPro" id="IPR036514">
    <property type="entry name" value="SGNH_hydro_sf"/>
</dbReference>
<accession>A0A1H0I6I9</accession>
<dbReference type="Gene3D" id="3.40.50.1110">
    <property type="entry name" value="SGNH hydrolase"/>
    <property type="match status" value="1"/>
</dbReference>
<evidence type="ECO:0000313" key="4">
    <source>
        <dbReference type="Proteomes" id="UP000198741"/>
    </source>
</evidence>
<dbReference type="InterPro" id="IPR053140">
    <property type="entry name" value="GDSL_Rv0518-like"/>
</dbReference>
<name>A0A1H0I6I9_9ACTN</name>
<evidence type="ECO:0000259" key="2">
    <source>
        <dbReference type="Pfam" id="PF13472"/>
    </source>
</evidence>
<dbReference type="OrthoDB" id="3465773at2"/>
<dbReference type="SUPFAM" id="SSF52266">
    <property type="entry name" value="SGNH hydrolase"/>
    <property type="match status" value="1"/>
</dbReference>
<keyword evidence="4" id="KW-1185">Reference proteome</keyword>
<reference evidence="3 4" key="1">
    <citation type="submission" date="2016-10" db="EMBL/GenBank/DDBJ databases">
        <authorList>
            <person name="de Groot N.N."/>
        </authorList>
    </citation>
    <scope>NUCLEOTIDE SEQUENCE [LARGE SCALE GENOMIC DNA]</scope>
    <source>
        <strain evidence="4">P4-7,KCTC 19426,CECT 7604</strain>
    </source>
</reference>
<sequence>MSDFASPRTFDRYVAIGDSFTEGVGDEPLDGAPRGWADLVAGVLSQDWIARDPAGERTGYANLAIRGQLLGPIIDEQLDPALALRPDLVTFAGGGNDMLRPRAVLPALLRLVDLTVARLTDSGATVVIFTGADPCDGLPFGARIRATGDKLSAGVRRIAEKRGAVLVDLWPLTELRDPRYWAVDRLHLNAIGHQQVAARVLDKLRVERPAEWSAPVGTPERRARTARDELDFYWEYVGPWVRRRLTGTSSGDHRPPKRPVLAPLEPASPAVGIHRAEITGT</sequence>
<evidence type="ECO:0000313" key="3">
    <source>
        <dbReference type="EMBL" id="SDO26820.1"/>
    </source>
</evidence>
<dbReference type="InterPro" id="IPR013830">
    <property type="entry name" value="SGNH_hydro"/>
</dbReference>
<dbReference type="PANTHER" id="PTHR43784">
    <property type="entry name" value="GDSL-LIKE LIPASE/ACYLHYDROLASE, PUTATIVE (AFU_ORTHOLOGUE AFUA_2G00820)-RELATED"/>
    <property type="match status" value="1"/>
</dbReference>
<evidence type="ECO:0000256" key="1">
    <source>
        <dbReference type="SAM" id="MobiDB-lite"/>
    </source>
</evidence>
<organism evidence="3 4">
    <name type="scientific">Nakamurella panacisegetis</name>
    <dbReference type="NCBI Taxonomy" id="1090615"/>
    <lineage>
        <taxon>Bacteria</taxon>
        <taxon>Bacillati</taxon>
        <taxon>Actinomycetota</taxon>
        <taxon>Actinomycetes</taxon>
        <taxon>Nakamurellales</taxon>
        <taxon>Nakamurellaceae</taxon>
        <taxon>Nakamurella</taxon>
    </lineage>
</organism>
<dbReference type="STRING" id="1090615.SAMN04515671_0374"/>